<protein>
    <submittedName>
        <fullName evidence="1">Uncharacterized protein</fullName>
    </submittedName>
</protein>
<dbReference type="AlphaFoldDB" id="A0A7R9CWE2"/>
<organism evidence="1">
    <name type="scientific">Timema poppense</name>
    <name type="common">Walking stick</name>
    <dbReference type="NCBI Taxonomy" id="170557"/>
    <lineage>
        <taxon>Eukaryota</taxon>
        <taxon>Metazoa</taxon>
        <taxon>Ecdysozoa</taxon>
        <taxon>Arthropoda</taxon>
        <taxon>Hexapoda</taxon>
        <taxon>Insecta</taxon>
        <taxon>Pterygota</taxon>
        <taxon>Neoptera</taxon>
        <taxon>Polyneoptera</taxon>
        <taxon>Phasmatodea</taxon>
        <taxon>Timematodea</taxon>
        <taxon>Timematoidea</taxon>
        <taxon>Timematidae</taxon>
        <taxon>Timema</taxon>
    </lineage>
</organism>
<proteinExistence type="predicted"/>
<reference evidence="1" key="1">
    <citation type="submission" date="2020-11" db="EMBL/GenBank/DDBJ databases">
        <authorList>
            <person name="Tran Van P."/>
        </authorList>
    </citation>
    <scope>NUCLEOTIDE SEQUENCE</scope>
</reference>
<gene>
    <name evidence="1" type="ORF">TPSB3V08_LOCUS4176</name>
</gene>
<name>A0A7R9CWE2_TIMPO</name>
<accession>A0A7R9CWE2</accession>
<dbReference type="EMBL" id="OD001962">
    <property type="protein sequence ID" value="CAD7403716.1"/>
    <property type="molecule type" value="Genomic_DNA"/>
</dbReference>
<evidence type="ECO:0000313" key="1">
    <source>
        <dbReference type="EMBL" id="CAD7403716.1"/>
    </source>
</evidence>
<sequence>MLSATTTAVLAVRSGLRSIEINAKRYDHWRTVLAARNGKTKHWREGILQYFPQLLGATLSDEDVAVFMWQWLLDSQQYPERLCRVHPINIIRMEENTIKLFVNKLPINEQHWPCTYCDQDCTLLERAGACADRNVFLRKTTPGLGPNHGYNEDCSLHFGGPLLAHDPLSCLQISLSKAARSRVRQGSTMAPRRSVTEYHRSEVRSILHPRGWGATAMSEIEESIIDVLDSRMCGAITNTATLTQKQLECTTPAIFVLETEAERYRSLSGLSVSDNCGSSDCVTTGESNILAQSVACLPSELRVSESIPDMAEKCIFSEIWVYHFTMINKRLGSGCCACPSLKVDYKAYEVTTDLDIR</sequence>